<comment type="caution">
    <text evidence="4">The sequence shown here is derived from an EMBL/GenBank/DDBJ whole genome shotgun (WGS) entry which is preliminary data.</text>
</comment>
<dbReference type="InterPro" id="IPR029044">
    <property type="entry name" value="Nucleotide-diphossugar_trans"/>
</dbReference>
<evidence type="ECO:0000313" key="4">
    <source>
        <dbReference type="EMBL" id="MQN01893.1"/>
    </source>
</evidence>
<dbReference type="Proteomes" id="UP000460257">
    <property type="component" value="Unassembled WGS sequence"/>
</dbReference>
<dbReference type="SUPFAM" id="SSF53448">
    <property type="entry name" value="Nucleotide-diphospho-sugar transferases"/>
    <property type="match status" value="1"/>
</dbReference>
<name>A0A6N7J1D7_9FIRM</name>
<dbReference type="Gene3D" id="3.90.550.10">
    <property type="entry name" value="Spore Coat Polysaccharide Biosynthesis Protein SpsA, Chain A"/>
    <property type="match status" value="1"/>
</dbReference>
<sequence>MKPTISVIIPAYNIAGLLPGMVKDILGQPFKYFEIIIVLRKDDPDTAAAADELAKLDDRIRVIYRQSPGVSAARNAGIEAARGEYLVFPDGDDRVERGYIGTLFASIADSKKQKLVKDFKRIPVQLGIVGYDIVDQDQVVDETQEAVVRVMNKEDFLCRLFFQENYQGYIWNKIFKKSIIDKFNLRFDEKVYYREDQLFICRYVLHCKAIRYNPAHMYHYVQRPDSATALLEPENGVLDLRVLERQMTECRAFSKMRKLLKRHEDPKWYLEQEYVFYALEIFYRMRFVKDRSHFKNSYFRKIAKEVTDIEYCPVDDWEKEQLDSMREYANTGLVKENRNEG</sequence>
<proteinExistence type="predicted"/>
<accession>A0A6N7J1D7</accession>
<evidence type="ECO:0000313" key="5">
    <source>
        <dbReference type="Proteomes" id="UP000460257"/>
    </source>
</evidence>
<dbReference type="CDD" id="cd00761">
    <property type="entry name" value="Glyco_tranf_GTA_type"/>
    <property type="match status" value="1"/>
</dbReference>
<keyword evidence="5" id="KW-1185">Reference proteome</keyword>
<dbReference type="InterPro" id="IPR001173">
    <property type="entry name" value="Glyco_trans_2-like"/>
</dbReference>
<feature type="domain" description="Glycosyltransferase 2-like" evidence="3">
    <location>
        <begin position="6"/>
        <end position="110"/>
    </location>
</feature>
<reference evidence="4" key="1">
    <citation type="journal article" date="2020" name="Appl. Environ. Microbiol.">
        <title>Medium-Chain Fatty Acid Synthesis by 'Candidatus Weimeria bifida' gen. nov., sp. nov., and 'Candidatus Pseudoramibacter fermentans' sp. nov.</title>
        <authorList>
            <person name="Scarborough M.J."/>
            <person name="Myers K.S."/>
            <person name="Donohue T.J."/>
            <person name="Noguera D.R."/>
        </authorList>
    </citation>
    <scope>NUCLEOTIDE SEQUENCE</scope>
    <source>
        <strain evidence="4">LCO1.1</strain>
    </source>
</reference>
<dbReference type="PANTHER" id="PTHR22916:SF51">
    <property type="entry name" value="GLYCOSYLTRANSFERASE EPSH-RELATED"/>
    <property type="match status" value="1"/>
</dbReference>
<dbReference type="Pfam" id="PF00535">
    <property type="entry name" value="Glycos_transf_2"/>
    <property type="match status" value="1"/>
</dbReference>
<evidence type="ECO:0000256" key="1">
    <source>
        <dbReference type="ARBA" id="ARBA00022676"/>
    </source>
</evidence>
<dbReference type="EMBL" id="VOGC01000007">
    <property type="protein sequence ID" value="MQN01893.1"/>
    <property type="molecule type" value="Genomic_DNA"/>
</dbReference>
<organism evidence="4 5">
    <name type="scientific">Candidatus Weimeria bifida</name>
    <dbReference type="NCBI Taxonomy" id="2599074"/>
    <lineage>
        <taxon>Bacteria</taxon>
        <taxon>Bacillati</taxon>
        <taxon>Bacillota</taxon>
        <taxon>Clostridia</taxon>
        <taxon>Lachnospirales</taxon>
        <taxon>Lachnospiraceae</taxon>
        <taxon>Candidatus Weimeria</taxon>
    </lineage>
</organism>
<protein>
    <submittedName>
        <fullName evidence="4">Glycosyltransferase</fullName>
    </submittedName>
</protein>
<evidence type="ECO:0000256" key="2">
    <source>
        <dbReference type="ARBA" id="ARBA00022679"/>
    </source>
</evidence>
<keyword evidence="2" id="KW-0808">Transferase</keyword>
<dbReference type="AlphaFoldDB" id="A0A6N7J1D7"/>
<keyword evidence="1" id="KW-0328">Glycosyltransferase</keyword>
<gene>
    <name evidence="4" type="ORF">FRC54_08295</name>
</gene>
<evidence type="ECO:0000259" key="3">
    <source>
        <dbReference type="Pfam" id="PF00535"/>
    </source>
</evidence>
<dbReference type="PANTHER" id="PTHR22916">
    <property type="entry name" value="GLYCOSYLTRANSFERASE"/>
    <property type="match status" value="1"/>
</dbReference>
<dbReference type="GO" id="GO:0016757">
    <property type="term" value="F:glycosyltransferase activity"/>
    <property type="evidence" value="ECO:0007669"/>
    <property type="project" value="UniProtKB-KW"/>
</dbReference>